<proteinExistence type="predicted"/>
<dbReference type="AlphaFoldDB" id="B1BTF5"/>
<comment type="caution">
    <text evidence="2">The sequence shown here is derived from an EMBL/GenBank/DDBJ whole genome shotgun (WGS) entry which is preliminary data.</text>
</comment>
<organism evidence="2 3">
    <name type="scientific">Clostridium perfringens E str. JGS1987</name>
    <dbReference type="NCBI Taxonomy" id="451755"/>
    <lineage>
        <taxon>Bacteria</taxon>
        <taxon>Bacillati</taxon>
        <taxon>Bacillota</taxon>
        <taxon>Clostridia</taxon>
        <taxon>Eubacteriales</taxon>
        <taxon>Clostridiaceae</taxon>
        <taxon>Clostridium</taxon>
    </lineage>
</organism>
<dbReference type="EMBL" id="ABDW01000014">
    <property type="protein sequence ID" value="EDT15050.1"/>
    <property type="molecule type" value="Genomic_DNA"/>
</dbReference>
<dbReference type="InterPro" id="IPR053843">
    <property type="entry name" value="DnaD_N"/>
</dbReference>
<name>B1BTF5_CLOPF</name>
<evidence type="ECO:0000313" key="2">
    <source>
        <dbReference type="EMBL" id="EDT15050.1"/>
    </source>
</evidence>
<dbReference type="SUPFAM" id="SSF46785">
    <property type="entry name" value="Winged helix' DNA-binding domain"/>
    <property type="match status" value="1"/>
</dbReference>
<dbReference type="InterPro" id="IPR036390">
    <property type="entry name" value="WH_DNA-bd_sf"/>
</dbReference>
<dbReference type="Proteomes" id="UP000005337">
    <property type="component" value="Unassembled WGS sequence"/>
</dbReference>
<dbReference type="Gene3D" id="1.10.10.10">
    <property type="entry name" value="Winged helix-like DNA-binding domain superfamily/Winged helix DNA-binding domain"/>
    <property type="match status" value="1"/>
</dbReference>
<feature type="domain" description="DnaD N-terminal" evidence="1">
    <location>
        <begin position="23"/>
        <end position="91"/>
    </location>
</feature>
<accession>B1BTF5</accession>
<dbReference type="InterPro" id="IPR036388">
    <property type="entry name" value="WH-like_DNA-bd_sf"/>
</dbReference>
<gene>
    <name evidence="2" type="ORF">AC3_0044</name>
</gene>
<reference evidence="2 3" key="1">
    <citation type="submission" date="2007-07" db="EMBL/GenBank/DDBJ databases">
        <title>Annotation of Clostridium perfringens E str. JGS1987.</title>
        <authorList>
            <person name="Paulsen I."/>
            <person name="Sebastian Y."/>
        </authorList>
    </citation>
    <scope>NUCLEOTIDE SEQUENCE [LARGE SCALE GENOMIC DNA]</scope>
    <source>
        <strain evidence="3">E str. JGS1987</strain>
    </source>
</reference>
<evidence type="ECO:0000259" key="1">
    <source>
        <dbReference type="Pfam" id="PF21984"/>
    </source>
</evidence>
<dbReference type="RefSeq" id="WP_004456782.1">
    <property type="nucleotide sequence ID" value="NZ_ABDW01000014.1"/>
</dbReference>
<evidence type="ECO:0000313" key="3">
    <source>
        <dbReference type="Proteomes" id="UP000005337"/>
    </source>
</evidence>
<dbReference type="Pfam" id="PF21984">
    <property type="entry name" value="DnaD_N"/>
    <property type="match status" value="1"/>
</dbReference>
<protein>
    <recommendedName>
        <fullName evidence="1">DnaD N-terminal domain-containing protein</fullName>
    </recommendedName>
</protein>
<sequence>MVDKEVLNEGFTQIPNKLIKFKGLDCREKMILINFMSYGENIYPSITRICNELEISRSTCIRKIKSLQEKGFLEITKNKSLNGDYDNNSYKVVSNLNYLVSEKDHLVSEVNHGSIKNKPQVVSELDSNNTNKIILNNNINNIYSPLENELYYEEVNKDLEKELIKKINSKYPKDLIKEEFEKLKEIGLSELDLLKELDKNLKSKSKVKKDKYSEDSKEYKLSILLRDLILRRDENSRCKSADMQKWSKDIDLLHRKDNRSYEDIEKIIRWCQQDNFWKANILSTHKLREKFDSLYQKAFCENKSYNRNNFKNDSSERSNDTDGECWYFKDSL</sequence>